<comment type="caution">
    <text evidence="1">The sequence shown here is derived from an EMBL/GenBank/DDBJ whole genome shotgun (WGS) entry which is preliminary data.</text>
</comment>
<keyword evidence="2" id="KW-1185">Reference proteome</keyword>
<dbReference type="EMBL" id="BMJW01000001">
    <property type="protein sequence ID" value="GGG95336.1"/>
    <property type="molecule type" value="Genomic_DNA"/>
</dbReference>
<reference evidence="1" key="1">
    <citation type="journal article" date="2014" name="Int. J. Syst. Evol. Microbiol.">
        <title>Complete genome sequence of Corynebacterium casei LMG S-19264T (=DSM 44701T), isolated from a smear-ripened cheese.</title>
        <authorList>
            <consortium name="US DOE Joint Genome Institute (JGI-PGF)"/>
            <person name="Walter F."/>
            <person name="Albersmeier A."/>
            <person name="Kalinowski J."/>
            <person name="Ruckert C."/>
        </authorList>
    </citation>
    <scope>NUCLEOTIDE SEQUENCE</scope>
    <source>
        <strain evidence="1">CGMCC 1.15763</strain>
    </source>
</reference>
<gene>
    <name evidence="1" type="ORF">GCM10011416_11070</name>
</gene>
<dbReference type="PROSITE" id="PS51257">
    <property type="entry name" value="PROKAR_LIPOPROTEIN"/>
    <property type="match status" value="1"/>
</dbReference>
<name>A0A917HY56_9FLAO</name>
<reference evidence="1" key="2">
    <citation type="submission" date="2020-09" db="EMBL/GenBank/DDBJ databases">
        <authorList>
            <person name="Sun Q."/>
            <person name="Zhou Y."/>
        </authorList>
    </citation>
    <scope>NUCLEOTIDE SEQUENCE</scope>
    <source>
        <strain evidence="1">CGMCC 1.15763</strain>
    </source>
</reference>
<dbReference type="Proteomes" id="UP000633278">
    <property type="component" value="Unassembled WGS sequence"/>
</dbReference>
<proteinExistence type="predicted"/>
<evidence type="ECO:0000313" key="2">
    <source>
        <dbReference type="Proteomes" id="UP000633278"/>
    </source>
</evidence>
<sequence>MKKTILLLACTLIFSCTKNDTPNYGGVNESGAWFYVKDSQGNNLVDPNTPNAYKENEIKIYHIINGVEKLMYDSNLDNPKFFTITQEDGLYKFGLGMSLDSSVDYPISYIQWNDTDRDTIKTEYLREQGSVIKQKIWFNDQLVWEHEFGKDDYDETISIIK</sequence>
<accession>A0A917HY56</accession>
<protein>
    <submittedName>
        <fullName evidence="1">Uncharacterized protein</fullName>
    </submittedName>
</protein>
<organism evidence="1 2">
    <name type="scientific">Polaribacter pacificus</name>
    <dbReference type="NCBI Taxonomy" id="1775173"/>
    <lineage>
        <taxon>Bacteria</taxon>
        <taxon>Pseudomonadati</taxon>
        <taxon>Bacteroidota</taxon>
        <taxon>Flavobacteriia</taxon>
        <taxon>Flavobacteriales</taxon>
        <taxon>Flavobacteriaceae</taxon>
    </lineage>
</organism>
<evidence type="ECO:0000313" key="1">
    <source>
        <dbReference type="EMBL" id="GGG95336.1"/>
    </source>
</evidence>
<dbReference type="AlphaFoldDB" id="A0A917HY56"/>
<dbReference type="RefSeq" id="WP_188598274.1">
    <property type="nucleotide sequence ID" value="NZ_BMJW01000001.1"/>
</dbReference>